<dbReference type="AlphaFoldDB" id="A0A2G5HK92"/>
<proteinExistence type="predicted"/>
<reference evidence="2 4" key="1">
    <citation type="submission" date="2015-10" db="EMBL/GenBank/DDBJ databases">
        <title>The cercosporin biosynthetic gene cluster was horizontally transferred to several fungal lineages and shown to be expanded in Cercospora beticola based on microsynteny with recipient genomes.</title>
        <authorList>
            <person name="De Jonge R."/>
            <person name="Ebert M.K."/>
            <person name="Suttle J.C."/>
            <person name="Jurick Ii W.M."/>
            <person name="Secor G.A."/>
            <person name="Thomma B.P."/>
            <person name="Van De Peer Y."/>
            <person name="Bolton M.D."/>
        </authorList>
    </citation>
    <scope>NUCLEOTIDE SEQUENCE [LARGE SCALE GENOMIC DNA]</scope>
    <source>
        <strain evidence="2 4">09-40</strain>
    </source>
</reference>
<reference evidence="3 5" key="2">
    <citation type="submission" date="2023-09" db="EMBL/GenBank/DDBJ databases">
        <title>Complete-Gapless Cercospora beticola genome.</title>
        <authorList>
            <person name="Wyatt N.A."/>
            <person name="Spanner R.E."/>
            <person name="Bolton M.D."/>
        </authorList>
    </citation>
    <scope>NUCLEOTIDE SEQUENCE [LARGE SCALE GENOMIC DNA]</scope>
    <source>
        <strain evidence="3">Cb09-40</strain>
    </source>
</reference>
<gene>
    <name evidence="2" type="ORF">CB0940_04822</name>
    <name evidence="3" type="ORF">RHO25_006732</name>
</gene>
<sequence length="167" mass="18908">MAPKNDTASMPSTKPDQVDTGVSNVDDLQPVDSELIGEEKMLREQTKKLIEEGEKLAAKRDLLREAMARLWASRMRLPEDRAPTEEETAASDILFDSVETLFKEAGEEEHFNHLRELAGHFENMTAEELAECNKQVEKLGQLDDDAKIEALRDLLKTPAQNKDERMV</sequence>
<dbReference type="EMBL" id="LKMD01000105">
    <property type="protein sequence ID" value="PIA92958.1"/>
    <property type="molecule type" value="Genomic_DNA"/>
</dbReference>
<keyword evidence="5" id="KW-1185">Reference proteome</keyword>
<name>A0A2G5HK92_CERBT</name>
<feature type="region of interest" description="Disordered" evidence="1">
    <location>
        <begin position="1"/>
        <end position="37"/>
    </location>
</feature>
<dbReference type="Proteomes" id="UP000230605">
    <property type="component" value="Chromosome 4"/>
</dbReference>
<dbReference type="Proteomes" id="UP001302367">
    <property type="component" value="Chromosome 4"/>
</dbReference>
<feature type="compositionally biased region" description="Polar residues" evidence="1">
    <location>
        <begin position="1"/>
        <end position="23"/>
    </location>
</feature>
<protein>
    <submittedName>
        <fullName evidence="2">Uncharacterized protein</fullName>
    </submittedName>
</protein>
<dbReference type="EMBL" id="CP134187">
    <property type="protein sequence ID" value="WPB02098.1"/>
    <property type="molecule type" value="Genomic_DNA"/>
</dbReference>
<evidence type="ECO:0000313" key="2">
    <source>
        <dbReference type="EMBL" id="PIA92958.1"/>
    </source>
</evidence>
<accession>A0A2G5HK92</accession>
<evidence type="ECO:0000313" key="4">
    <source>
        <dbReference type="Proteomes" id="UP000230605"/>
    </source>
</evidence>
<evidence type="ECO:0000256" key="1">
    <source>
        <dbReference type="SAM" id="MobiDB-lite"/>
    </source>
</evidence>
<organism evidence="2 4">
    <name type="scientific">Cercospora beticola</name>
    <name type="common">Sugarbeet leaf spot fungus</name>
    <dbReference type="NCBI Taxonomy" id="122368"/>
    <lineage>
        <taxon>Eukaryota</taxon>
        <taxon>Fungi</taxon>
        <taxon>Dikarya</taxon>
        <taxon>Ascomycota</taxon>
        <taxon>Pezizomycotina</taxon>
        <taxon>Dothideomycetes</taxon>
        <taxon>Dothideomycetidae</taxon>
        <taxon>Mycosphaerellales</taxon>
        <taxon>Mycosphaerellaceae</taxon>
        <taxon>Cercospora</taxon>
    </lineage>
</organism>
<dbReference type="OrthoDB" id="10317789at2759"/>
<evidence type="ECO:0000313" key="3">
    <source>
        <dbReference type="EMBL" id="WPB02098.1"/>
    </source>
</evidence>
<evidence type="ECO:0000313" key="5">
    <source>
        <dbReference type="Proteomes" id="UP001302367"/>
    </source>
</evidence>